<proteinExistence type="predicted"/>
<keyword evidence="2" id="KW-1185">Reference proteome</keyword>
<protein>
    <submittedName>
        <fullName evidence="1">Glycosyltransferase</fullName>
    </submittedName>
</protein>
<dbReference type="CDD" id="cd03801">
    <property type="entry name" value="GT4_PimA-like"/>
    <property type="match status" value="1"/>
</dbReference>
<dbReference type="Proteomes" id="UP000435138">
    <property type="component" value="Unassembled WGS sequence"/>
</dbReference>
<dbReference type="Pfam" id="PF13692">
    <property type="entry name" value="Glyco_trans_1_4"/>
    <property type="match status" value="1"/>
</dbReference>
<dbReference type="PANTHER" id="PTHR12526:SF630">
    <property type="entry name" value="GLYCOSYLTRANSFERASE"/>
    <property type="match status" value="1"/>
</dbReference>
<dbReference type="GO" id="GO:0016740">
    <property type="term" value="F:transferase activity"/>
    <property type="evidence" value="ECO:0007669"/>
    <property type="project" value="UniProtKB-KW"/>
</dbReference>
<evidence type="ECO:0000313" key="1">
    <source>
        <dbReference type="EMBL" id="MQY49064.1"/>
    </source>
</evidence>
<keyword evidence="1" id="KW-0808">Transferase</keyword>
<dbReference type="AlphaFoldDB" id="A0A6A8AE82"/>
<evidence type="ECO:0000313" key="2">
    <source>
        <dbReference type="Proteomes" id="UP000435138"/>
    </source>
</evidence>
<reference evidence="1 2" key="1">
    <citation type="submission" date="2019-11" db="EMBL/GenBank/DDBJ databases">
        <title>Genome analysis of Rhizobacterium cereale a novel genus and species isolated from maize roots in North Spain.</title>
        <authorList>
            <person name="Menendez E."/>
            <person name="Flores-Felix J.D."/>
            <person name="Ramirez-Bahena M.-H."/>
            <person name="Igual J.M."/>
            <person name="Garcia-Fraile P."/>
            <person name="Peix A."/>
            <person name="Velazquez E."/>
        </authorList>
    </citation>
    <scope>NUCLEOTIDE SEQUENCE [LARGE SCALE GENOMIC DNA]</scope>
    <source>
        <strain evidence="1 2">RZME27</strain>
    </source>
</reference>
<organism evidence="1 2">
    <name type="scientific">Endobacterium cereale</name>
    <dbReference type="NCBI Taxonomy" id="2663029"/>
    <lineage>
        <taxon>Bacteria</taxon>
        <taxon>Pseudomonadati</taxon>
        <taxon>Pseudomonadota</taxon>
        <taxon>Alphaproteobacteria</taxon>
        <taxon>Hyphomicrobiales</taxon>
        <taxon>Rhizobiaceae</taxon>
        <taxon>Endobacterium</taxon>
    </lineage>
</organism>
<dbReference type="Gene3D" id="3.40.50.2000">
    <property type="entry name" value="Glycogen Phosphorylase B"/>
    <property type="match status" value="2"/>
</dbReference>
<name>A0A6A8AE82_9HYPH</name>
<dbReference type="EMBL" id="WIXI01000050">
    <property type="protein sequence ID" value="MQY49064.1"/>
    <property type="molecule type" value="Genomic_DNA"/>
</dbReference>
<sequence>MSRERHQVVFAIPGNIDTPSGGYGYDRRVIRELRAFGWSVEHIALPSAFPYPGPEDHAEVAARFSAIPDGSLVLVDGLAFGAMPQIAQAESRRLRLVALVHHPLALETGIAPQVAERLKDSETVALKASRGLIVTSQATARTLRQEFDVKDAAILVAAPGTDHVTSQQRDRPDVPADDPLILSVGSLTRRKDHATLISALQSIADRRWHCRIVGSDSMDRTTAQALRQQVAEAGLDARITLTGAVEDVALEFRRADIFALASQYEGYGMVFAEAMAWGLPIVGCRGGAVGEVVPETAGILVRPGDAEGVARALASLLDDPACRLRYARGSSLAGQTLPDWPATARAISDFLEAIA</sequence>
<dbReference type="SUPFAM" id="SSF53756">
    <property type="entry name" value="UDP-Glycosyltransferase/glycogen phosphorylase"/>
    <property type="match status" value="1"/>
</dbReference>
<accession>A0A6A8AE82</accession>
<dbReference type="PANTHER" id="PTHR12526">
    <property type="entry name" value="GLYCOSYLTRANSFERASE"/>
    <property type="match status" value="1"/>
</dbReference>
<dbReference type="RefSeq" id="WP_324185486.1">
    <property type="nucleotide sequence ID" value="NZ_JAYKOO010000008.1"/>
</dbReference>
<comment type="caution">
    <text evidence="1">The sequence shown here is derived from an EMBL/GenBank/DDBJ whole genome shotgun (WGS) entry which is preliminary data.</text>
</comment>
<gene>
    <name evidence="1" type="ORF">GAO09_23805</name>
</gene>